<dbReference type="CDD" id="cd09917">
    <property type="entry name" value="F-box_SF"/>
    <property type="match status" value="1"/>
</dbReference>
<evidence type="ECO:0000256" key="1">
    <source>
        <dbReference type="SAM" id="MobiDB-lite"/>
    </source>
</evidence>
<feature type="domain" description="F-box" evidence="2">
    <location>
        <begin position="2"/>
        <end position="36"/>
    </location>
</feature>
<sequence length="487" mass="56507">MDALPMELKQRICSFLSPKHLKPLRLTCKVFATAAERYFINRFILFFHPKSAATLRKIALHETLGKYLTTIVCDLTGLRWESWESSRRRPLKKHRWDDYRPKTLTLNTQESYAELTTRTMRNATSNYAAAWVEVQAHRLRLKELFSYQRSPNSYDDLGIAIKFAFSRCRRLRNVVLSSCHSTTVNKARARIFEVAHSERWWNLHNEIPGEAFWETSALESLTLIETSLPTSFPRGKMQAMSDLRHLRVRLDEDAFIYNPSKLRRVFEDTTRLETLSLFASDTDITGIVNVIRSSSLRICLIDFSYVQGDALVDFLLYHANTLQRLAIGVGVTDIGWSPVLCSISGKFPALKRVQLEALRSRRNQFVMRRDAELQAERFVLSGGLRPLIQYTSLNSEAYRSRGRGFSPYEVFYTELPPGLWTDYEYLANKFWDGCASDDKDMNDGEDGFEEVDESDDDEEEEEEDEEEQSEEDDTEDEEEDEGEYEDD</sequence>
<dbReference type="InterPro" id="IPR032675">
    <property type="entry name" value="LRR_dom_sf"/>
</dbReference>
<evidence type="ECO:0000313" key="4">
    <source>
        <dbReference type="Proteomes" id="UP001341245"/>
    </source>
</evidence>
<dbReference type="InterPro" id="IPR036047">
    <property type="entry name" value="F-box-like_dom_sf"/>
</dbReference>
<gene>
    <name evidence="3" type="ORF">QM012_009012</name>
</gene>
<dbReference type="SUPFAM" id="SSF81383">
    <property type="entry name" value="F-box domain"/>
    <property type="match status" value="1"/>
</dbReference>
<dbReference type="EMBL" id="JASGXD010000008">
    <property type="protein sequence ID" value="KAK6004162.1"/>
    <property type="molecule type" value="Genomic_DNA"/>
</dbReference>
<name>A0ABR0TJ51_AURPU</name>
<proteinExistence type="predicted"/>
<comment type="caution">
    <text evidence="3">The sequence shown here is derived from an EMBL/GenBank/DDBJ whole genome shotgun (WGS) entry which is preliminary data.</text>
</comment>
<feature type="region of interest" description="Disordered" evidence="1">
    <location>
        <begin position="437"/>
        <end position="487"/>
    </location>
</feature>
<organism evidence="3 4">
    <name type="scientific">Aureobasidium pullulans</name>
    <name type="common">Black yeast</name>
    <name type="synonym">Pullularia pullulans</name>
    <dbReference type="NCBI Taxonomy" id="5580"/>
    <lineage>
        <taxon>Eukaryota</taxon>
        <taxon>Fungi</taxon>
        <taxon>Dikarya</taxon>
        <taxon>Ascomycota</taxon>
        <taxon>Pezizomycotina</taxon>
        <taxon>Dothideomycetes</taxon>
        <taxon>Dothideomycetidae</taxon>
        <taxon>Dothideales</taxon>
        <taxon>Saccotheciaceae</taxon>
        <taxon>Aureobasidium</taxon>
    </lineage>
</organism>
<dbReference type="Pfam" id="PF12937">
    <property type="entry name" value="F-box-like"/>
    <property type="match status" value="1"/>
</dbReference>
<evidence type="ECO:0000313" key="3">
    <source>
        <dbReference type="EMBL" id="KAK6004162.1"/>
    </source>
</evidence>
<dbReference type="SUPFAM" id="SSF52047">
    <property type="entry name" value="RNI-like"/>
    <property type="match status" value="1"/>
</dbReference>
<accession>A0ABR0TJ51</accession>
<evidence type="ECO:0000259" key="2">
    <source>
        <dbReference type="Pfam" id="PF12937"/>
    </source>
</evidence>
<feature type="compositionally biased region" description="Acidic residues" evidence="1">
    <location>
        <begin position="443"/>
        <end position="487"/>
    </location>
</feature>
<dbReference type="Gene3D" id="3.80.10.10">
    <property type="entry name" value="Ribonuclease Inhibitor"/>
    <property type="match status" value="1"/>
</dbReference>
<dbReference type="InterPro" id="IPR001810">
    <property type="entry name" value="F-box_dom"/>
</dbReference>
<reference evidence="3 4" key="1">
    <citation type="submission" date="2023-11" db="EMBL/GenBank/DDBJ databases">
        <title>Draft genome sequence and annotation of the polyextremotolerant black yeast-like fungus Aureobasidium pullulans NRRL 62042.</title>
        <authorList>
            <person name="Dielentheis-Frenken M.R.E."/>
            <person name="Wibberg D."/>
            <person name="Blank L.M."/>
            <person name="Tiso T."/>
        </authorList>
    </citation>
    <scope>NUCLEOTIDE SEQUENCE [LARGE SCALE GENOMIC DNA]</scope>
    <source>
        <strain evidence="3 4">NRRL 62042</strain>
    </source>
</reference>
<keyword evidence="4" id="KW-1185">Reference proteome</keyword>
<protein>
    <recommendedName>
        <fullName evidence="2">F-box domain-containing protein</fullName>
    </recommendedName>
</protein>
<dbReference type="Proteomes" id="UP001341245">
    <property type="component" value="Unassembled WGS sequence"/>
</dbReference>